<dbReference type="OrthoDB" id="9917666at2"/>
<evidence type="ECO:0000313" key="1">
    <source>
        <dbReference type="EMBL" id="EIJ78455.1"/>
    </source>
</evidence>
<evidence type="ECO:0000313" key="2">
    <source>
        <dbReference type="Proteomes" id="UP000010523"/>
    </source>
</evidence>
<comment type="caution">
    <text evidence="1">The sequence shown here is derived from an EMBL/GenBank/DDBJ whole genome shotgun (WGS) entry which is preliminary data.</text>
</comment>
<accession>I3DW34</accession>
<sequence length="84" mass="10092">MERVKDEWEPTRQAEIDAQKEELISNEEILEIIREAEQTTGMNLDQYKKAITERKIKNYSIVQLRMWEQVEQLKKEARKNKTGL</sequence>
<dbReference type="PATRIC" id="fig|997296.3.peg.2723"/>
<gene>
    <name evidence="1" type="ORF">PB1_12894</name>
</gene>
<dbReference type="AlphaFoldDB" id="I3DW34"/>
<proteinExistence type="predicted"/>
<name>I3DW34_BACMT</name>
<dbReference type="Proteomes" id="UP000010523">
    <property type="component" value="Unassembled WGS sequence"/>
</dbReference>
<organism evidence="1 2">
    <name type="scientific">Bacillus methanolicus PB1</name>
    <dbReference type="NCBI Taxonomy" id="997296"/>
    <lineage>
        <taxon>Bacteria</taxon>
        <taxon>Bacillati</taxon>
        <taxon>Bacillota</taxon>
        <taxon>Bacilli</taxon>
        <taxon>Bacillales</taxon>
        <taxon>Bacillaceae</taxon>
        <taxon>Bacillus</taxon>
    </lineage>
</organism>
<dbReference type="EMBL" id="AFEU01000003">
    <property type="protein sequence ID" value="EIJ78455.1"/>
    <property type="molecule type" value="Genomic_DNA"/>
</dbReference>
<keyword evidence="2" id="KW-1185">Reference proteome</keyword>
<protein>
    <submittedName>
        <fullName evidence="1">Uncharacterized protein</fullName>
    </submittedName>
</protein>
<dbReference type="RefSeq" id="WP_004436915.1">
    <property type="nucleotide sequence ID" value="NZ_AFEU01000003.1"/>
</dbReference>
<dbReference type="STRING" id="997296.PB1_12894"/>
<reference evidence="1 2" key="1">
    <citation type="journal article" date="2012" name="Appl. Environ. Microbiol.">
        <title>Genome Sequence of Thermotolerant Bacillus methanolicus: Features and Regulation Related to Methylotrophy and Production of L-Lysine and L-Glutamate from Methanol.</title>
        <authorList>
            <person name="Heggeset T.M."/>
            <person name="Krog A."/>
            <person name="Balzer S."/>
            <person name="Wentzel A."/>
            <person name="Ellingsen T.E."/>
            <person name="Brautaset T."/>
        </authorList>
    </citation>
    <scope>NUCLEOTIDE SEQUENCE [LARGE SCALE GENOMIC DNA]</scope>
    <source>
        <strain evidence="1 2">PB1</strain>
    </source>
</reference>